<gene>
    <name evidence="3" type="ORF">Dac01nite_08070</name>
</gene>
<dbReference type="InterPro" id="IPR015943">
    <property type="entry name" value="WD40/YVTN_repeat-like_dom_sf"/>
</dbReference>
<accession>A0A919UJQ2</accession>
<dbReference type="Proteomes" id="UP000652354">
    <property type="component" value="Unassembled WGS sequence"/>
</dbReference>
<feature type="compositionally biased region" description="Basic and acidic residues" evidence="1">
    <location>
        <begin position="40"/>
        <end position="54"/>
    </location>
</feature>
<dbReference type="SUPFAM" id="SSF50969">
    <property type="entry name" value="YVTN repeat-like/Quinoprotein amine dehydrogenase"/>
    <property type="match status" value="1"/>
</dbReference>
<feature type="compositionally biased region" description="Low complexity" evidence="1">
    <location>
        <begin position="30"/>
        <end position="39"/>
    </location>
</feature>
<evidence type="ECO:0000256" key="1">
    <source>
        <dbReference type="SAM" id="MobiDB-lite"/>
    </source>
</evidence>
<proteinExistence type="predicted"/>
<dbReference type="RefSeq" id="WP_203653526.1">
    <property type="nucleotide sequence ID" value="NZ_BONR01000001.1"/>
</dbReference>
<protein>
    <recommendedName>
        <fullName evidence="5">PQQ-like domain-containing protein</fullName>
    </recommendedName>
</protein>
<keyword evidence="2" id="KW-0732">Signal</keyword>
<reference evidence="3" key="1">
    <citation type="submission" date="2021-01" db="EMBL/GenBank/DDBJ databases">
        <title>Whole genome shotgun sequence of Demequina activiva NBRC 110675.</title>
        <authorList>
            <person name="Komaki H."/>
            <person name="Tamura T."/>
        </authorList>
    </citation>
    <scope>NUCLEOTIDE SEQUENCE</scope>
    <source>
        <strain evidence="3">NBRC 110675</strain>
    </source>
</reference>
<sequence length="438" mass="45243">MSTLSTTIRATAAAGAAALLLAACATEDPADADPAASTTHEAHDDHDHDGHGDEATEASEQAAATPRLVMTYDGGIVVLDAATLETVADLPLDGFNRLSPAGDGRHVAVSTTGGWAVLDAGTWSEAHGEHAHHFTSEPALTDVIIEAESPGHVVPHGDLAALWDDGTGEVTVVEISEWEDMVEHAHVHSIRDYTADAPHHGVAVATEGGLLYVTRGDEESRSGAMAIDADGETVVSSDECPGVHGETAFAGASGDEYVVFGCEDGVLVMHGDHAHKLQAEGDYVRTGNVHSVDGSDIVLGDYKTDPEGGLGLSQVLLVDVAAETSTVVDPFVGDDATYTWRGIARGTDGEALVLGTDGALRVLDAATGEVTATIPVIAQWEVPEEWQTAHPALTVVEGMAYVTDPATGTVHAVDYAGGEVWKSADVGVEMNELTAATG</sequence>
<organism evidence="3 4">
    <name type="scientific">Demequina activiva</name>
    <dbReference type="NCBI Taxonomy" id="1582364"/>
    <lineage>
        <taxon>Bacteria</taxon>
        <taxon>Bacillati</taxon>
        <taxon>Actinomycetota</taxon>
        <taxon>Actinomycetes</taxon>
        <taxon>Micrococcales</taxon>
        <taxon>Demequinaceae</taxon>
        <taxon>Demequina</taxon>
    </lineage>
</organism>
<feature type="chain" id="PRO_5038371416" description="PQQ-like domain-containing protein" evidence="2">
    <location>
        <begin position="26"/>
        <end position="438"/>
    </location>
</feature>
<evidence type="ECO:0000313" key="3">
    <source>
        <dbReference type="EMBL" id="GIG54055.1"/>
    </source>
</evidence>
<feature type="signal peptide" evidence="2">
    <location>
        <begin position="1"/>
        <end position="25"/>
    </location>
</feature>
<feature type="region of interest" description="Disordered" evidence="1">
    <location>
        <begin position="30"/>
        <end position="60"/>
    </location>
</feature>
<keyword evidence="4" id="KW-1185">Reference proteome</keyword>
<evidence type="ECO:0000256" key="2">
    <source>
        <dbReference type="SAM" id="SignalP"/>
    </source>
</evidence>
<evidence type="ECO:0008006" key="5">
    <source>
        <dbReference type="Google" id="ProtNLM"/>
    </source>
</evidence>
<dbReference type="EMBL" id="BONR01000001">
    <property type="protein sequence ID" value="GIG54055.1"/>
    <property type="molecule type" value="Genomic_DNA"/>
</dbReference>
<dbReference type="InterPro" id="IPR011044">
    <property type="entry name" value="Quino_amine_DH_bsu"/>
</dbReference>
<evidence type="ECO:0000313" key="4">
    <source>
        <dbReference type="Proteomes" id="UP000652354"/>
    </source>
</evidence>
<dbReference type="Gene3D" id="2.130.10.10">
    <property type="entry name" value="YVTN repeat-like/Quinoprotein amine dehydrogenase"/>
    <property type="match status" value="1"/>
</dbReference>
<name>A0A919UJQ2_9MICO</name>
<dbReference type="AlphaFoldDB" id="A0A919UJQ2"/>
<comment type="caution">
    <text evidence="3">The sequence shown here is derived from an EMBL/GenBank/DDBJ whole genome shotgun (WGS) entry which is preliminary data.</text>
</comment>